<protein>
    <submittedName>
        <fullName evidence="1">Uncharacterized protein</fullName>
    </submittedName>
</protein>
<dbReference type="AlphaFoldDB" id="A0A2A6BVC7"/>
<dbReference type="InterPro" id="IPR036047">
    <property type="entry name" value="F-box-like_dom_sf"/>
</dbReference>
<reference evidence="2" key="1">
    <citation type="journal article" date="2008" name="Nat. Genet.">
        <title>The Pristionchus pacificus genome provides a unique perspective on nematode lifestyle and parasitism.</title>
        <authorList>
            <person name="Dieterich C."/>
            <person name="Clifton S.W."/>
            <person name="Schuster L.N."/>
            <person name="Chinwalla A."/>
            <person name="Delehaunty K."/>
            <person name="Dinkelacker I."/>
            <person name="Fulton L."/>
            <person name="Fulton R."/>
            <person name="Godfrey J."/>
            <person name="Minx P."/>
            <person name="Mitreva M."/>
            <person name="Roeseler W."/>
            <person name="Tian H."/>
            <person name="Witte H."/>
            <person name="Yang S.P."/>
            <person name="Wilson R.K."/>
            <person name="Sommer R.J."/>
        </authorList>
    </citation>
    <scope>NUCLEOTIDE SEQUENCE [LARGE SCALE GENOMIC DNA]</scope>
    <source>
        <strain evidence="2">PS312</strain>
    </source>
</reference>
<dbReference type="SUPFAM" id="SSF81383">
    <property type="entry name" value="F-box domain"/>
    <property type="match status" value="1"/>
</dbReference>
<accession>A0A2A6BVC7</accession>
<keyword evidence="2" id="KW-1185">Reference proteome</keyword>
<name>A0A2A6BVC7_PRIPA</name>
<evidence type="ECO:0000313" key="2">
    <source>
        <dbReference type="Proteomes" id="UP000005239"/>
    </source>
</evidence>
<sequence>MDEPLGSEHCEAPSKKKKMYIMAATIADNDYISSLPGDCLISIFTQLNHAELDILASVSQTFVYFVDRSRPNVVKLRGYDKLEITQTKTGACITLSAKDVRMPAITKFISIDAELSPKKSAEFTLDRIFKFVNAGNIRFDIAEQYFSMDEINDDFLDHCEKWRHKPRMLSFSLRWGSPQNPIYYKRLMKWLTVCGIKHLCLNDLRIADFITSNFLYKLTLSGANPSLCVNTHKNNDQINLDTYTIFPSFSTLSLPQLTVDANLILKLISERYRRNIHGAWVIKCNLLLTSDFVRNLLEPDLIMASASSSDVCKLCEGTPITSSYDDPDFEMNLELSDNYLINYLK</sequence>
<accession>A0A8R1YGG2</accession>
<reference evidence="1" key="2">
    <citation type="submission" date="2022-06" db="UniProtKB">
        <authorList>
            <consortium name="EnsemblMetazoa"/>
        </authorList>
    </citation>
    <scope>IDENTIFICATION</scope>
    <source>
        <strain evidence="1">PS312</strain>
    </source>
</reference>
<evidence type="ECO:0000313" key="1">
    <source>
        <dbReference type="EnsemblMetazoa" id="PPA26145.1"/>
    </source>
</evidence>
<gene>
    <name evidence="1" type="primary">WBGene00115699</name>
</gene>
<dbReference type="EnsemblMetazoa" id="PPA26145.1">
    <property type="protein sequence ID" value="PPA26145.1"/>
    <property type="gene ID" value="WBGene00115699"/>
</dbReference>
<dbReference type="Proteomes" id="UP000005239">
    <property type="component" value="Unassembled WGS sequence"/>
</dbReference>
<proteinExistence type="predicted"/>
<organism evidence="1 2">
    <name type="scientific">Pristionchus pacificus</name>
    <name type="common">Parasitic nematode worm</name>
    <dbReference type="NCBI Taxonomy" id="54126"/>
    <lineage>
        <taxon>Eukaryota</taxon>
        <taxon>Metazoa</taxon>
        <taxon>Ecdysozoa</taxon>
        <taxon>Nematoda</taxon>
        <taxon>Chromadorea</taxon>
        <taxon>Rhabditida</taxon>
        <taxon>Rhabditina</taxon>
        <taxon>Diplogasteromorpha</taxon>
        <taxon>Diplogasteroidea</taxon>
        <taxon>Neodiplogasteridae</taxon>
        <taxon>Pristionchus</taxon>
    </lineage>
</organism>